<dbReference type="EMBL" id="JAHQIW010006868">
    <property type="protein sequence ID" value="KAJ1370856.1"/>
    <property type="molecule type" value="Genomic_DNA"/>
</dbReference>
<protein>
    <submittedName>
        <fullName evidence="1">Uncharacterized protein</fullName>
    </submittedName>
</protein>
<evidence type="ECO:0000313" key="2">
    <source>
        <dbReference type="Proteomes" id="UP001196413"/>
    </source>
</evidence>
<dbReference type="AlphaFoldDB" id="A0AAD5R7G5"/>
<dbReference type="Proteomes" id="UP001196413">
    <property type="component" value="Unassembled WGS sequence"/>
</dbReference>
<name>A0AAD5R7G5_PARTN</name>
<evidence type="ECO:0000313" key="1">
    <source>
        <dbReference type="EMBL" id="KAJ1370856.1"/>
    </source>
</evidence>
<gene>
    <name evidence="1" type="ORF">KIN20_032671</name>
</gene>
<accession>A0AAD5R7G5</accession>
<reference evidence="1" key="1">
    <citation type="submission" date="2021-06" db="EMBL/GenBank/DDBJ databases">
        <title>Parelaphostrongylus tenuis whole genome reference sequence.</title>
        <authorList>
            <person name="Garwood T.J."/>
            <person name="Larsen P.A."/>
            <person name="Fountain-Jones N.M."/>
            <person name="Garbe J.R."/>
            <person name="Macchietto M.G."/>
            <person name="Kania S.A."/>
            <person name="Gerhold R.W."/>
            <person name="Richards J.E."/>
            <person name="Wolf T.M."/>
        </authorList>
    </citation>
    <scope>NUCLEOTIDE SEQUENCE</scope>
    <source>
        <strain evidence="1">MNPRO001-30</strain>
        <tissue evidence="1">Meninges</tissue>
    </source>
</reference>
<organism evidence="1 2">
    <name type="scientific">Parelaphostrongylus tenuis</name>
    <name type="common">Meningeal worm</name>
    <dbReference type="NCBI Taxonomy" id="148309"/>
    <lineage>
        <taxon>Eukaryota</taxon>
        <taxon>Metazoa</taxon>
        <taxon>Ecdysozoa</taxon>
        <taxon>Nematoda</taxon>
        <taxon>Chromadorea</taxon>
        <taxon>Rhabditida</taxon>
        <taxon>Rhabditina</taxon>
        <taxon>Rhabditomorpha</taxon>
        <taxon>Strongyloidea</taxon>
        <taxon>Metastrongylidae</taxon>
        <taxon>Parelaphostrongylus</taxon>
    </lineage>
</organism>
<sequence length="109" mass="12140">MVISHAPGLPFRLLYRDENTALWLRQVHGFSSLHRKQQAVRIYEWLVITAMLESCHCHGLQSREVETNGKCAGVRTVREDGPSKSNAVQVTIPQISAGFPSNALLLAMV</sequence>
<keyword evidence="2" id="KW-1185">Reference proteome</keyword>
<comment type="caution">
    <text evidence="1">The sequence shown here is derived from an EMBL/GenBank/DDBJ whole genome shotgun (WGS) entry which is preliminary data.</text>
</comment>
<proteinExistence type="predicted"/>